<name>A0A6V8KG09_9ACTN</name>
<reference evidence="1 2" key="1">
    <citation type="submission" date="2020-03" db="EMBL/GenBank/DDBJ databases">
        <title>Whole genome shotgun sequence of Phytohabitans houttuyneae NBRC 108639.</title>
        <authorList>
            <person name="Komaki H."/>
            <person name="Tamura T."/>
        </authorList>
    </citation>
    <scope>NUCLEOTIDE SEQUENCE [LARGE SCALE GENOMIC DNA]</scope>
    <source>
        <strain evidence="1 2">NBRC 108639</strain>
    </source>
</reference>
<gene>
    <name evidence="1" type="ORF">Phou_051990</name>
</gene>
<comment type="caution">
    <text evidence="1">The sequence shown here is derived from an EMBL/GenBank/DDBJ whole genome shotgun (WGS) entry which is preliminary data.</text>
</comment>
<dbReference type="AlphaFoldDB" id="A0A6V8KG09"/>
<protein>
    <recommendedName>
        <fullName evidence="3">Anaphase-promoting complex subunit 4 WD40 domain-containing protein</fullName>
    </recommendedName>
</protein>
<sequence>MGPLGAGSVATYSADGRLIFTGDGHRVAMWDLTHPSEPIRVATLIGASAEIDQITVSADSGLLVATSSRSGADNPEISYAMWDLRALTTMVTDPLGYACGIVGHGLTREEWDNHAPDLAFTQTCDA</sequence>
<evidence type="ECO:0000313" key="2">
    <source>
        <dbReference type="Proteomes" id="UP000482800"/>
    </source>
</evidence>
<reference evidence="1 2" key="2">
    <citation type="submission" date="2020-03" db="EMBL/GenBank/DDBJ databases">
        <authorList>
            <person name="Ichikawa N."/>
            <person name="Kimura A."/>
            <person name="Kitahashi Y."/>
            <person name="Uohara A."/>
        </authorList>
    </citation>
    <scope>NUCLEOTIDE SEQUENCE [LARGE SCALE GENOMIC DNA]</scope>
    <source>
        <strain evidence="1 2">NBRC 108639</strain>
    </source>
</reference>
<dbReference type="Proteomes" id="UP000482800">
    <property type="component" value="Unassembled WGS sequence"/>
</dbReference>
<proteinExistence type="predicted"/>
<dbReference type="InterPro" id="IPR015943">
    <property type="entry name" value="WD40/YVTN_repeat-like_dom_sf"/>
</dbReference>
<organism evidence="1 2">
    <name type="scientific">Phytohabitans houttuyneae</name>
    <dbReference type="NCBI Taxonomy" id="1076126"/>
    <lineage>
        <taxon>Bacteria</taxon>
        <taxon>Bacillati</taxon>
        <taxon>Actinomycetota</taxon>
        <taxon>Actinomycetes</taxon>
        <taxon>Micromonosporales</taxon>
        <taxon>Micromonosporaceae</taxon>
    </lineage>
</organism>
<evidence type="ECO:0000313" key="1">
    <source>
        <dbReference type="EMBL" id="GFJ81019.1"/>
    </source>
</evidence>
<dbReference type="RefSeq" id="WP_173059602.1">
    <property type="nucleotide sequence ID" value="NZ_BLPF01000002.1"/>
</dbReference>
<dbReference type="SUPFAM" id="SSF101908">
    <property type="entry name" value="Putative isomerase YbhE"/>
    <property type="match status" value="1"/>
</dbReference>
<keyword evidence="2" id="KW-1185">Reference proteome</keyword>
<dbReference type="Gene3D" id="2.130.10.10">
    <property type="entry name" value="YVTN repeat-like/Quinoprotein amine dehydrogenase"/>
    <property type="match status" value="1"/>
</dbReference>
<accession>A0A6V8KG09</accession>
<dbReference type="EMBL" id="BLPF01000002">
    <property type="protein sequence ID" value="GFJ81019.1"/>
    <property type="molecule type" value="Genomic_DNA"/>
</dbReference>
<evidence type="ECO:0008006" key="3">
    <source>
        <dbReference type="Google" id="ProtNLM"/>
    </source>
</evidence>